<evidence type="ECO:0000256" key="6">
    <source>
        <dbReference type="SAM" id="Phobius"/>
    </source>
</evidence>
<evidence type="ECO:0000313" key="8">
    <source>
        <dbReference type="EMBL" id="CAD5227622.1"/>
    </source>
</evidence>
<dbReference type="Proteomes" id="UP000783686">
    <property type="component" value="Unassembled WGS sequence"/>
</dbReference>
<keyword evidence="6" id="KW-0472">Membrane</keyword>
<gene>
    <name evidence="8" type="ORF">BOKJ2_LOCUS12265</name>
</gene>
<dbReference type="EMBL" id="CAJFCW020000006">
    <property type="protein sequence ID" value="CAG9123439.1"/>
    <property type="molecule type" value="Genomic_DNA"/>
</dbReference>
<dbReference type="PROSITE" id="PS00139">
    <property type="entry name" value="THIOL_PROTEASE_CYS"/>
    <property type="match status" value="1"/>
</dbReference>
<reference evidence="8" key="1">
    <citation type="submission" date="2020-09" db="EMBL/GenBank/DDBJ databases">
        <authorList>
            <person name="Kikuchi T."/>
        </authorList>
    </citation>
    <scope>NUCLEOTIDE SEQUENCE</scope>
    <source>
        <strain evidence="8">SH1</strain>
    </source>
</reference>
<dbReference type="OrthoDB" id="640249at2759"/>
<dbReference type="EMBL" id="CAJFDH010000006">
    <property type="protein sequence ID" value="CAD5227622.1"/>
    <property type="molecule type" value="Genomic_DNA"/>
</dbReference>
<keyword evidence="4" id="KW-0788">Thiol protease</keyword>
<dbReference type="InterPro" id="IPR000169">
    <property type="entry name" value="Pept_cys_AS"/>
</dbReference>
<feature type="transmembrane region" description="Helical" evidence="6">
    <location>
        <begin position="87"/>
        <end position="110"/>
    </location>
</feature>
<dbReference type="SUPFAM" id="SSF54001">
    <property type="entry name" value="Cysteine proteinases"/>
    <property type="match status" value="1"/>
</dbReference>
<name>A0A811LKI5_9BILA</name>
<dbReference type="Gene3D" id="3.90.70.10">
    <property type="entry name" value="Cysteine proteinases"/>
    <property type="match status" value="1"/>
</dbReference>
<accession>A0A811LKI5</accession>
<dbReference type="InterPro" id="IPR013128">
    <property type="entry name" value="Peptidase_C1A"/>
</dbReference>
<evidence type="ECO:0000256" key="1">
    <source>
        <dbReference type="ARBA" id="ARBA00008455"/>
    </source>
</evidence>
<dbReference type="InterPro" id="IPR038765">
    <property type="entry name" value="Papain-like_cys_pep_sf"/>
</dbReference>
<comment type="caution">
    <text evidence="8">The sequence shown here is derived from an EMBL/GenBank/DDBJ whole genome shotgun (WGS) entry which is preliminary data.</text>
</comment>
<dbReference type="SMART" id="SM00645">
    <property type="entry name" value="Pept_C1"/>
    <property type="match status" value="1"/>
</dbReference>
<evidence type="ECO:0000313" key="9">
    <source>
        <dbReference type="Proteomes" id="UP000614601"/>
    </source>
</evidence>
<dbReference type="PANTHER" id="PTHR12411">
    <property type="entry name" value="CYSTEINE PROTEASE FAMILY C1-RELATED"/>
    <property type="match status" value="1"/>
</dbReference>
<feature type="domain" description="Peptidase C1A papain C-terminal" evidence="7">
    <location>
        <begin position="233"/>
        <end position="499"/>
    </location>
</feature>
<keyword evidence="6" id="KW-0812">Transmembrane</keyword>
<evidence type="ECO:0000256" key="3">
    <source>
        <dbReference type="ARBA" id="ARBA00022801"/>
    </source>
</evidence>
<dbReference type="InterPro" id="IPR000668">
    <property type="entry name" value="Peptidase_C1A_C"/>
</dbReference>
<evidence type="ECO:0000259" key="7">
    <source>
        <dbReference type="SMART" id="SM00645"/>
    </source>
</evidence>
<dbReference type="GO" id="GO:0006508">
    <property type="term" value="P:proteolysis"/>
    <property type="evidence" value="ECO:0007669"/>
    <property type="project" value="UniProtKB-KW"/>
</dbReference>
<protein>
    <recommendedName>
        <fullName evidence="7">Peptidase C1A papain C-terminal domain-containing protein</fullName>
    </recommendedName>
</protein>
<organism evidence="8 9">
    <name type="scientific">Bursaphelenchus okinawaensis</name>
    <dbReference type="NCBI Taxonomy" id="465554"/>
    <lineage>
        <taxon>Eukaryota</taxon>
        <taxon>Metazoa</taxon>
        <taxon>Ecdysozoa</taxon>
        <taxon>Nematoda</taxon>
        <taxon>Chromadorea</taxon>
        <taxon>Rhabditida</taxon>
        <taxon>Tylenchina</taxon>
        <taxon>Tylenchomorpha</taxon>
        <taxon>Aphelenchoidea</taxon>
        <taxon>Aphelenchoididae</taxon>
        <taxon>Bursaphelenchus</taxon>
    </lineage>
</organism>
<feature type="compositionally biased region" description="Acidic residues" evidence="5">
    <location>
        <begin position="9"/>
        <end position="35"/>
    </location>
</feature>
<dbReference type="AlphaFoldDB" id="A0A811LKI5"/>
<proteinExistence type="inferred from homology"/>
<sequence>MVKKRRGDGEEEKAEEEKEEEDEEEEEKEETEEDEEKKKKTKLRVKYQSKIGTKKRLSRLELGAAALRADSDAAKIQMERSPMAIKCCYLFIGVGVFVFSILVTVAFFALSGQCPGGKIPSLYTYQQAFDKFAEKLEQRARPRNLTDEELSQRLVRRINEHPRRTWTARFNIDAVGMEEQKKLSDRMTEGNNITTDLYMVMTDMLNTVRLKGIFHQKYSKHITRLARVISDGLPVSFDARKKWPECQTGRIYDQGGCGSCWAVSASSVMSDRICIRTNGKRIRLSAQKLIECCSYCGGCNGSVEPLMPFYYWYESGMVTEECYPYTVSRDCGYPCKLETYFKPKGVNQCSTTCQNGRTERRRHADYVYRIGTVNGTNKSIMNSLSSTYEHLADKNGWPRQVDDLMLAKAELIEFGPFTVCFHVYEGFLHYYDGIYKRIEHLEQLHVYDHCVKTVGWGKENGTEYFVAVNSWSEKWAKDGTFKLDLAMLMESRGDMYSAMADLNY</sequence>
<evidence type="ECO:0000256" key="5">
    <source>
        <dbReference type="SAM" id="MobiDB-lite"/>
    </source>
</evidence>
<keyword evidence="2" id="KW-0645">Protease</keyword>
<evidence type="ECO:0000256" key="4">
    <source>
        <dbReference type="ARBA" id="ARBA00022807"/>
    </source>
</evidence>
<keyword evidence="9" id="KW-1185">Reference proteome</keyword>
<evidence type="ECO:0000256" key="2">
    <source>
        <dbReference type="ARBA" id="ARBA00022670"/>
    </source>
</evidence>
<dbReference type="Proteomes" id="UP000614601">
    <property type="component" value="Unassembled WGS sequence"/>
</dbReference>
<keyword evidence="6" id="KW-1133">Transmembrane helix</keyword>
<comment type="similarity">
    <text evidence="1">Belongs to the peptidase C1 family.</text>
</comment>
<dbReference type="Pfam" id="PF00112">
    <property type="entry name" value="Peptidase_C1"/>
    <property type="match status" value="1"/>
</dbReference>
<keyword evidence="3" id="KW-0378">Hydrolase</keyword>
<feature type="region of interest" description="Disordered" evidence="5">
    <location>
        <begin position="1"/>
        <end position="41"/>
    </location>
</feature>
<dbReference type="GO" id="GO:0008234">
    <property type="term" value="F:cysteine-type peptidase activity"/>
    <property type="evidence" value="ECO:0007669"/>
    <property type="project" value="UniProtKB-KW"/>
</dbReference>